<feature type="compositionally biased region" description="Basic and acidic residues" evidence="36">
    <location>
        <begin position="617"/>
        <end position="626"/>
    </location>
</feature>
<dbReference type="GO" id="GO:0005884">
    <property type="term" value="C:actin filament"/>
    <property type="evidence" value="ECO:0007669"/>
    <property type="project" value="TreeGrafter"/>
</dbReference>
<keyword evidence="31" id="KW-0539">Nucleus</keyword>
<dbReference type="InterPro" id="IPR036028">
    <property type="entry name" value="SH3-like_dom_sf"/>
</dbReference>
<evidence type="ECO:0000256" key="12">
    <source>
        <dbReference type="ARBA" id="ARBA00004514"/>
    </source>
</evidence>
<feature type="compositionally biased region" description="Low complexity" evidence="36">
    <location>
        <begin position="379"/>
        <end position="388"/>
    </location>
</feature>
<dbReference type="AlphaFoldDB" id="A0A9Q1D968"/>
<keyword evidence="33" id="KW-0968">Cytoplasmic vesicle</keyword>
<dbReference type="PROSITE" id="PS50002">
    <property type="entry name" value="SH3"/>
    <property type="match status" value="1"/>
</dbReference>
<evidence type="ECO:0000256" key="33">
    <source>
        <dbReference type="ARBA" id="ARBA00023329"/>
    </source>
</evidence>
<dbReference type="InterPro" id="IPR001606">
    <property type="entry name" value="ARID_dom"/>
</dbReference>
<dbReference type="SUPFAM" id="SSF46774">
    <property type="entry name" value="ARID-like"/>
    <property type="match status" value="1"/>
</dbReference>
<evidence type="ECO:0000256" key="23">
    <source>
        <dbReference type="ARBA" id="ARBA00023034"/>
    </source>
</evidence>
<dbReference type="GO" id="GO:0098974">
    <property type="term" value="P:postsynaptic actin cytoskeleton organization"/>
    <property type="evidence" value="ECO:0007669"/>
    <property type="project" value="TreeGrafter"/>
</dbReference>
<dbReference type="GO" id="GO:0051015">
    <property type="term" value="F:actin filament binding"/>
    <property type="evidence" value="ECO:0007669"/>
    <property type="project" value="TreeGrafter"/>
</dbReference>
<keyword evidence="17" id="KW-1003">Cell membrane</keyword>
<evidence type="ECO:0000256" key="9">
    <source>
        <dbReference type="ARBA" id="ARBA00004466"/>
    </source>
</evidence>
<evidence type="ECO:0000256" key="30">
    <source>
        <dbReference type="ARBA" id="ARBA00023212"/>
    </source>
</evidence>
<dbReference type="GO" id="GO:0002102">
    <property type="term" value="C:podosome"/>
    <property type="evidence" value="ECO:0007669"/>
    <property type="project" value="UniProtKB-SubCell"/>
</dbReference>
<proteinExistence type="inferred from homology"/>
<dbReference type="InterPro" id="IPR002108">
    <property type="entry name" value="ADF-H"/>
</dbReference>
<dbReference type="SUPFAM" id="SSF50044">
    <property type="entry name" value="SH3-domain"/>
    <property type="match status" value="1"/>
</dbReference>
<evidence type="ECO:0000256" key="8">
    <source>
        <dbReference type="ARBA" id="ARBA00004413"/>
    </source>
</evidence>
<dbReference type="GO" id="GO:0048812">
    <property type="term" value="P:neuron projection morphogenesis"/>
    <property type="evidence" value="ECO:0007669"/>
    <property type="project" value="TreeGrafter"/>
</dbReference>
<evidence type="ECO:0000256" key="11">
    <source>
        <dbReference type="ARBA" id="ARBA00004510"/>
    </source>
</evidence>
<dbReference type="Pfam" id="PF01388">
    <property type="entry name" value="ARID"/>
    <property type="match status" value="1"/>
</dbReference>
<keyword evidence="25" id="KW-0238">DNA-binding</keyword>
<evidence type="ECO:0000256" key="2">
    <source>
        <dbReference type="ARBA" id="ARBA00004145"/>
    </source>
</evidence>
<feature type="domain" description="SH3" evidence="37">
    <location>
        <begin position="416"/>
        <end position="476"/>
    </location>
</feature>
<dbReference type="Gene3D" id="1.10.150.60">
    <property type="entry name" value="ARID DNA-binding domain"/>
    <property type="match status" value="1"/>
</dbReference>
<dbReference type="SMART" id="SM00102">
    <property type="entry name" value="ADF"/>
    <property type="match status" value="1"/>
</dbReference>
<keyword evidence="27" id="KW-0010">Activator</keyword>
<dbReference type="CDD" id="cd11960">
    <property type="entry name" value="SH3_Abp1_eu"/>
    <property type="match status" value="1"/>
</dbReference>
<dbReference type="FunFam" id="2.30.30.40:FF:000046">
    <property type="entry name" value="Drebrin-like protein isoform B"/>
    <property type="match status" value="1"/>
</dbReference>
<dbReference type="SUPFAM" id="SSF55753">
    <property type="entry name" value="Actin depolymerizing proteins"/>
    <property type="match status" value="1"/>
</dbReference>
<dbReference type="GO" id="GO:0003677">
    <property type="term" value="F:DNA binding"/>
    <property type="evidence" value="ECO:0007669"/>
    <property type="project" value="UniProtKB-KW"/>
</dbReference>
<keyword evidence="30" id="KW-0206">Cytoskeleton</keyword>
<evidence type="ECO:0000256" key="10">
    <source>
        <dbReference type="ARBA" id="ARBA00004484"/>
    </source>
</evidence>
<dbReference type="PROSITE" id="PS51011">
    <property type="entry name" value="ARID"/>
    <property type="match status" value="1"/>
</dbReference>
<organism evidence="40 41">
    <name type="scientific">Conger conger</name>
    <name type="common">Conger eel</name>
    <name type="synonym">Muraena conger</name>
    <dbReference type="NCBI Taxonomy" id="82655"/>
    <lineage>
        <taxon>Eukaryota</taxon>
        <taxon>Metazoa</taxon>
        <taxon>Chordata</taxon>
        <taxon>Craniata</taxon>
        <taxon>Vertebrata</taxon>
        <taxon>Euteleostomi</taxon>
        <taxon>Actinopterygii</taxon>
        <taxon>Neopterygii</taxon>
        <taxon>Teleostei</taxon>
        <taxon>Anguilliformes</taxon>
        <taxon>Congridae</taxon>
        <taxon>Conger</taxon>
    </lineage>
</organism>
<keyword evidence="32" id="KW-0966">Cell projection</keyword>
<name>A0A9Q1D968_CONCO</name>
<dbReference type="Gene3D" id="3.40.20.10">
    <property type="entry name" value="Severin"/>
    <property type="match status" value="1"/>
</dbReference>
<feature type="compositionally biased region" description="Low complexity" evidence="36">
    <location>
        <begin position="772"/>
        <end position="793"/>
    </location>
</feature>
<feature type="compositionally biased region" description="Acidic residues" evidence="36">
    <location>
        <begin position="389"/>
        <end position="400"/>
    </location>
</feature>
<dbReference type="PROSITE" id="PS51263">
    <property type="entry name" value="ADF_H"/>
    <property type="match status" value="1"/>
</dbReference>
<evidence type="ECO:0000256" key="18">
    <source>
        <dbReference type="ARBA" id="ARBA00022490"/>
    </source>
</evidence>
<accession>A0A9Q1D968</accession>
<evidence type="ECO:0000313" key="40">
    <source>
        <dbReference type="EMBL" id="KAJ8263172.1"/>
    </source>
</evidence>
<evidence type="ECO:0000256" key="20">
    <source>
        <dbReference type="ARBA" id="ARBA00022949"/>
    </source>
</evidence>
<evidence type="ECO:0000256" key="35">
    <source>
        <dbReference type="PROSITE-ProRule" id="PRU00192"/>
    </source>
</evidence>
<dbReference type="Proteomes" id="UP001152803">
    <property type="component" value="Unassembled WGS sequence"/>
</dbReference>
<evidence type="ECO:0000256" key="25">
    <source>
        <dbReference type="ARBA" id="ARBA00023125"/>
    </source>
</evidence>
<dbReference type="PANTHER" id="PTHR10829:SF12">
    <property type="entry name" value="DREBRIN-LIKE PROTEIN"/>
    <property type="match status" value="1"/>
</dbReference>
<keyword evidence="23" id="KW-0333">Golgi apparatus</keyword>
<dbReference type="GO" id="GO:0005769">
    <property type="term" value="C:early endosome"/>
    <property type="evidence" value="ECO:0007669"/>
    <property type="project" value="UniProtKB-SubCell"/>
</dbReference>
<dbReference type="OrthoDB" id="1938591at2759"/>
<feature type="compositionally biased region" description="Basic and acidic residues" evidence="36">
    <location>
        <begin position="638"/>
        <end position="676"/>
    </location>
</feature>
<dbReference type="GO" id="GO:0030425">
    <property type="term" value="C:dendrite"/>
    <property type="evidence" value="ECO:0007669"/>
    <property type="project" value="UniProtKB-SubCell"/>
</dbReference>
<dbReference type="GO" id="GO:0030665">
    <property type="term" value="C:clathrin-coated vesicle membrane"/>
    <property type="evidence" value="ECO:0007669"/>
    <property type="project" value="UniProtKB-SubCell"/>
</dbReference>
<evidence type="ECO:0000256" key="28">
    <source>
        <dbReference type="ARBA" id="ARBA00023163"/>
    </source>
</evidence>
<dbReference type="Pfam" id="PF00241">
    <property type="entry name" value="Cofilin_ADF"/>
    <property type="match status" value="1"/>
</dbReference>
<dbReference type="InterPro" id="IPR036431">
    <property type="entry name" value="ARID_dom_sf"/>
</dbReference>
<keyword evidence="24" id="KW-0175">Coiled coil</keyword>
<dbReference type="InterPro" id="IPR035717">
    <property type="entry name" value="Drebrin-like_SH3"/>
</dbReference>
<evidence type="ECO:0000256" key="13">
    <source>
        <dbReference type="ARBA" id="ARBA00004544"/>
    </source>
</evidence>
<reference evidence="40" key="1">
    <citation type="journal article" date="2023" name="Science">
        <title>Genome structures resolve the early diversification of teleost fishes.</title>
        <authorList>
            <person name="Parey E."/>
            <person name="Louis A."/>
            <person name="Montfort J."/>
            <person name="Bouchez O."/>
            <person name="Roques C."/>
            <person name="Iampietro C."/>
            <person name="Lluch J."/>
            <person name="Castinel A."/>
            <person name="Donnadieu C."/>
            <person name="Desvignes T."/>
            <person name="Floi Bucao C."/>
            <person name="Jouanno E."/>
            <person name="Wen M."/>
            <person name="Mejri S."/>
            <person name="Dirks R."/>
            <person name="Jansen H."/>
            <person name="Henkel C."/>
            <person name="Chen W.J."/>
            <person name="Zahm M."/>
            <person name="Cabau C."/>
            <person name="Klopp C."/>
            <person name="Thompson A.W."/>
            <person name="Robinson-Rechavi M."/>
            <person name="Braasch I."/>
            <person name="Lecointre G."/>
            <person name="Bobe J."/>
            <person name="Postlethwait J.H."/>
            <person name="Berthelot C."/>
            <person name="Roest Crollius H."/>
            <person name="Guiguen Y."/>
        </authorList>
    </citation>
    <scope>NUCLEOTIDE SEQUENCE</scope>
    <source>
        <strain evidence="40">Concon-B</strain>
    </source>
</reference>
<dbReference type="EMBL" id="JAFJMO010000011">
    <property type="protein sequence ID" value="KAJ8263172.1"/>
    <property type="molecule type" value="Genomic_DNA"/>
</dbReference>
<evidence type="ECO:0000256" key="17">
    <source>
        <dbReference type="ARBA" id="ARBA00022475"/>
    </source>
</evidence>
<keyword evidence="28" id="KW-0804">Transcription</keyword>
<dbReference type="SMART" id="SM00326">
    <property type="entry name" value="SH3"/>
    <property type="match status" value="1"/>
</dbReference>
<keyword evidence="22" id="KW-0770">Synapse</keyword>
<dbReference type="InterPro" id="IPR001452">
    <property type="entry name" value="SH3_domain"/>
</dbReference>
<evidence type="ECO:0000259" key="37">
    <source>
        <dbReference type="PROSITE" id="PS50002"/>
    </source>
</evidence>
<dbReference type="CDD" id="cd11281">
    <property type="entry name" value="ADF_drebrin_like"/>
    <property type="match status" value="1"/>
</dbReference>
<sequence>MAVNLSKNGPALTAAYKEVVDEKSNTNWALFTYEGNSNDIRLAEKGDGGLEELVEELNSGKIMYAFCRVLDPNSGLPKYVLINWGAHVTVNARGEEDVEPEVIMQKVAKASGANYSFHKESSRFRDSGPQGPVGSVYQKTNAMSEIKRTNKDTFWAQAEKDEEKRRQEERKRVDVERQHLEQERKDREVKEAAQRDKKDKERANQIDQQKKYQRQQEAENRDQERHQWEEQEKEFQADQRKGIKRGESVEKAQEAASLISQRSMNPRDMFKQRERGVAPDNREAPPSPQPGRLHSPFLSQQPCEPERPSSPPRPASPVPAAPASPDRATEPTVEEQSRSEWEEQEEAPQEDHEVVQAEPEEPAAVNEQCYDSPSHEVDPPAAEVYEPAPEADDIYDEPAQAEEPKSYEDPAEDTASRGICARALYDYQAADDTEISFDPDEVITGIEMIDEGWWRGYSPDGRFGILEVQFADVSQPKSGQKQMMEQWGAGEVGRVPDSTPLLNQQNCEMELSHPTSGVEELHRASQSEEEEKSFVSSLYSFMKDKGTPIDRIPHLGFKQINLWRIYKAVEKLGGYDSVTAQRLWKNVYDELGGSPGSTSAATCTRRHYERLVLPFERQIRGEEDKPLPPTKPRKQYKKSLEGKSGKPEGKRKRSQQEGESEGRAEAQGKPVEEGKCLHSTGPRCRPEIEAPVSKDQPAAVSQPVKSLFASVQSSGTEVISPLEKKKRVAQASLTLSQAASSPEQDSRGRPSVIHCAQSPGLPPTGRTRESSEGSPIPHSSSSSRSPSPCSVSSEDCLPAPAPHKPAPSAYVSNFASIAYHGGVCKPVSCYTSVKDSTSHLHHHRDIRQRGLFATDLAVGKGQTPDWTLGCRGENAPPALKTLPPTSSTSAEMGPKACWVPPQSSFTKVLPKSGEHLGPLSFQPGHKLNQNQKRLPPEDGLAYGKKLQMVSPLHHGDAKVRSKLALPKPLPTQHSLLHPPPISYLVPAYERTRPVSAHQLKGLSVHPLLPAHLAVPSQPGSIYRHVMAGTPYAVPYETFPRPRPYQIPFWHPQAGYAIAGLSPHYPNTKL</sequence>
<keyword evidence="29" id="KW-0009">Actin-binding</keyword>
<dbReference type="GO" id="GO:0043204">
    <property type="term" value="C:perikaryon"/>
    <property type="evidence" value="ECO:0007669"/>
    <property type="project" value="UniProtKB-SubCell"/>
</dbReference>
<keyword evidence="20" id="KW-0965">Cell junction</keyword>
<feature type="domain" description="ADF-H" evidence="39">
    <location>
        <begin position="2"/>
        <end position="137"/>
    </location>
</feature>
<evidence type="ECO:0000256" key="22">
    <source>
        <dbReference type="ARBA" id="ARBA00023018"/>
    </source>
</evidence>
<dbReference type="Pfam" id="PF00018">
    <property type="entry name" value="SH3_1"/>
    <property type="match status" value="1"/>
</dbReference>
<comment type="subcellular location">
    <subcellularLocation>
        <location evidence="8">Cell membrane</location>
        <topology evidence="8">Peripheral membrane protein</topology>
        <orientation evidence="8">Cytoplasmic side</orientation>
    </subcellularLocation>
    <subcellularLocation>
        <location evidence="6">Cell projection</location>
        <location evidence="6">Dendrite</location>
    </subcellularLocation>
    <subcellularLocation>
        <location evidence="11">Cell projection</location>
        <location evidence="11">Lamellipodium</location>
    </subcellularLocation>
    <subcellularLocation>
        <location evidence="3">Cell projection</location>
        <location evidence="3">Podosome</location>
    </subcellularLocation>
    <subcellularLocation>
        <location evidence="9">Cell projection</location>
        <location evidence="9">Ruffle</location>
    </subcellularLocation>
    <subcellularLocation>
        <location evidence="13">Cytoplasm</location>
        <location evidence="13">Cell cortex</location>
    </subcellularLocation>
    <subcellularLocation>
        <location evidence="4">Cytoplasm</location>
        <location evidence="4">Cytoskeleton</location>
    </subcellularLocation>
    <subcellularLocation>
        <location evidence="12">Cytoplasm</location>
        <location evidence="12">Cytosol</location>
    </subcellularLocation>
    <subcellularLocation>
        <location evidence="2">Cytoplasmic vesicle</location>
        <location evidence="2">Clathrin-coated vesicle membrane</location>
        <topology evidence="2">Peripheral membrane protein</topology>
        <orientation evidence="2">Cytoplasmic side</orientation>
    </subcellularLocation>
    <subcellularLocation>
        <location evidence="7">Early endosome</location>
    </subcellularLocation>
    <subcellularLocation>
        <location evidence="5">Golgi apparatus membrane</location>
        <topology evidence="5">Peripheral membrane protein</topology>
        <orientation evidence="5">Cytoplasmic side</orientation>
    </subcellularLocation>
    <subcellularLocation>
        <location evidence="1">Nucleus</location>
    </subcellularLocation>
    <subcellularLocation>
        <location evidence="10">Perikaryon</location>
    </subcellularLocation>
    <subcellularLocation>
        <location evidence="34">Postsynaptic density</location>
    </subcellularLocation>
</comment>
<gene>
    <name evidence="40" type="ORF">COCON_G00156290</name>
</gene>
<dbReference type="SMART" id="SM01014">
    <property type="entry name" value="ARID"/>
    <property type="match status" value="1"/>
</dbReference>
<evidence type="ECO:0000259" key="39">
    <source>
        <dbReference type="PROSITE" id="PS51263"/>
    </source>
</evidence>
<keyword evidence="19" id="KW-0967">Endosome</keyword>
<dbReference type="GO" id="GO:0061003">
    <property type="term" value="P:positive regulation of dendritic spine morphogenesis"/>
    <property type="evidence" value="ECO:0007669"/>
    <property type="project" value="TreeGrafter"/>
</dbReference>
<evidence type="ECO:0000256" key="34">
    <source>
        <dbReference type="ARBA" id="ARBA00034105"/>
    </source>
</evidence>
<keyword evidence="18" id="KW-0963">Cytoplasm</keyword>
<dbReference type="PANTHER" id="PTHR10829">
    <property type="entry name" value="CORTACTIN AND DREBRIN"/>
    <property type="match status" value="1"/>
</dbReference>
<keyword evidence="41" id="KW-1185">Reference proteome</keyword>
<evidence type="ECO:0000256" key="6">
    <source>
        <dbReference type="ARBA" id="ARBA00004279"/>
    </source>
</evidence>
<evidence type="ECO:0000256" key="14">
    <source>
        <dbReference type="ARBA" id="ARBA00011039"/>
    </source>
</evidence>
<dbReference type="GO" id="GO:0014069">
    <property type="term" value="C:postsynaptic density"/>
    <property type="evidence" value="ECO:0007669"/>
    <property type="project" value="UniProtKB-SubCell"/>
</dbReference>
<evidence type="ECO:0000256" key="19">
    <source>
        <dbReference type="ARBA" id="ARBA00022753"/>
    </source>
</evidence>
<keyword evidence="15 35" id="KW-0728">SH3 domain</keyword>
<dbReference type="GO" id="GO:0005634">
    <property type="term" value="C:nucleus"/>
    <property type="evidence" value="ECO:0007669"/>
    <property type="project" value="UniProtKB-SubCell"/>
</dbReference>
<evidence type="ECO:0000256" key="5">
    <source>
        <dbReference type="ARBA" id="ARBA00004255"/>
    </source>
</evidence>
<protein>
    <recommendedName>
        <fullName evidence="42">Drebrin-like protein</fullName>
    </recommendedName>
</protein>
<evidence type="ECO:0000313" key="41">
    <source>
        <dbReference type="Proteomes" id="UP001152803"/>
    </source>
</evidence>
<feature type="domain" description="ARID" evidence="38">
    <location>
        <begin position="528"/>
        <end position="620"/>
    </location>
</feature>
<dbReference type="SMART" id="SM00501">
    <property type="entry name" value="BRIGHT"/>
    <property type="match status" value="1"/>
</dbReference>
<keyword evidence="16" id="KW-0813">Transport</keyword>
<feature type="compositionally biased region" description="Pro residues" evidence="36">
    <location>
        <begin position="308"/>
        <end position="322"/>
    </location>
</feature>
<dbReference type="GO" id="GO:0030027">
    <property type="term" value="C:lamellipodium"/>
    <property type="evidence" value="ECO:0007669"/>
    <property type="project" value="UniProtKB-SubCell"/>
</dbReference>
<evidence type="ECO:0000256" key="3">
    <source>
        <dbReference type="ARBA" id="ARBA00004188"/>
    </source>
</evidence>
<feature type="compositionally biased region" description="Low complexity" evidence="36">
    <location>
        <begin position="729"/>
        <end position="741"/>
    </location>
</feature>
<evidence type="ECO:0000256" key="16">
    <source>
        <dbReference type="ARBA" id="ARBA00022448"/>
    </source>
</evidence>
<evidence type="ECO:0000256" key="31">
    <source>
        <dbReference type="ARBA" id="ARBA00023242"/>
    </source>
</evidence>
<dbReference type="GO" id="GO:0030864">
    <property type="term" value="C:cortical actin cytoskeleton"/>
    <property type="evidence" value="ECO:0007669"/>
    <property type="project" value="TreeGrafter"/>
</dbReference>
<comment type="caution">
    <text evidence="40">The sequence shown here is derived from an EMBL/GenBank/DDBJ whole genome shotgun (WGS) entry which is preliminary data.</text>
</comment>
<dbReference type="GO" id="GO:0001726">
    <property type="term" value="C:ruffle"/>
    <property type="evidence" value="ECO:0007669"/>
    <property type="project" value="UniProtKB-SubCell"/>
</dbReference>
<evidence type="ECO:0000259" key="38">
    <source>
        <dbReference type="PROSITE" id="PS51011"/>
    </source>
</evidence>
<dbReference type="GO" id="GO:0005829">
    <property type="term" value="C:cytosol"/>
    <property type="evidence" value="ECO:0007669"/>
    <property type="project" value="UniProtKB-SubCell"/>
</dbReference>
<dbReference type="GO" id="GO:0045773">
    <property type="term" value="P:positive regulation of axon extension"/>
    <property type="evidence" value="ECO:0007669"/>
    <property type="project" value="TreeGrafter"/>
</dbReference>
<dbReference type="FunFam" id="1.10.150.60:FF:000004">
    <property type="entry name" value="AT-rich interactive domain-containing protein 5B"/>
    <property type="match status" value="1"/>
</dbReference>
<dbReference type="GO" id="GO:0045211">
    <property type="term" value="C:postsynaptic membrane"/>
    <property type="evidence" value="ECO:0007669"/>
    <property type="project" value="TreeGrafter"/>
</dbReference>
<keyword evidence="21" id="KW-0805">Transcription regulation</keyword>
<evidence type="ECO:0000256" key="32">
    <source>
        <dbReference type="ARBA" id="ARBA00023273"/>
    </source>
</evidence>
<feature type="compositionally biased region" description="Basic and acidic residues" evidence="36">
    <location>
        <begin position="268"/>
        <end position="283"/>
    </location>
</feature>
<feature type="region of interest" description="Disordered" evidence="36">
    <location>
        <begin position="617"/>
        <end position="796"/>
    </location>
</feature>
<dbReference type="GO" id="GO:0030833">
    <property type="term" value="P:regulation of actin filament polymerization"/>
    <property type="evidence" value="ECO:0007669"/>
    <property type="project" value="TreeGrafter"/>
</dbReference>
<evidence type="ECO:0000256" key="1">
    <source>
        <dbReference type="ARBA" id="ARBA00004123"/>
    </source>
</evidence>
<evidence type="ECO:0000256" key="27">
    <source>
        <dbReference type="ARBA" id="ARBA00023159"/>
    </source>
</evidence>
<evidence type="ECO:0000256" key="15">
    <source>
        <dbReference type="ARBA" id="ARBA00022443"/>
    </source>
</evidence>
<evidence type="ECO:0008006" key="42">
    <source>
        <dbReference type="Google" id="ProtNLM"/>
    </source>
</evidence>
<comment type="similarity">
    <text evidence="14">Belongs to the ABP1 family.</text>
</comment>
<evidence type="ECO:0000256" key="7">
    <source>
        <dbReference type="ARBA" id="ARBA00004412"/>
    </source>
</evidence>
<dbReference type="GO" id="GO:0000139">
    <property type="term" value="C:Golgi membrane"/>
    <property type="evidence" value="ECO:0007669"/>
    <property type="project" value="UniProtKB-SubCell"/>
</dbReference>
<evidence type="ECO:0000256" key="29">
    <source>
        <dbReference type="ARBA" id="ARBA00023203"/>
    </source>
</evidence>
<evidence type="ECO:0000256" key="4">
    <source>
        <dbReference type="ARBA" id="ARBA00004245"/>
    </source>
</evidence>
<evidence type="ECO:0000256" key="26">
    <source>
        <dbReference type="ARBA" id="ARBA00023136"/>
    </source>
</evidence>
<evidence type="ECO:0000256" key="36">
    <source>
        <dbReference type="SAM" id="MobiDB-lite"/>
    </source>
</evidence>
<feature type="region of interest" description="Disordered" evidence="36">
    <location>
        <begin position="157"/>
        <end position="414"/>
    </location>
</feature>
<dbReference type="InterPro" id="IPR029006">
    <property type="entry name" value="ADF-H/Gelsolin-like_dom_sf"/>
</dbReference>
<keyword evidence="26" id="KW-0472">Membrane</keyword>
<dbReference type="GO" id="GO:0030427">
    <property type="term" value="C:site of polarized growth"/>
    <property type="evidence" value="ECO:0007669"/>
    <property type="project" value="TreeGrafter"/>
</dbReference>
<feature type="region of interest" description="Disordered" evidence="36">
    <location>
        <begin position="118"/>
        <end position="142"/>
    </location>
</feature>
<dbReference type="Gene3D" id="2.30.30.40">
    <property type="entry name" value="SH3 Domains"/>
    <property type="match status" value="1"/>
</dbReference>
<feature type="compositionally biased region" description="Basic and acidic residues" evidence="36">
    <location>
        <begin position="158"/>
        <end position="253"/>
    </location>
</feature>
<evidence type="ECO:0000256" key="24">
    <source>
        <dbReference type="ARBA" id="ARBA00023054"/>
    </source>
</evidence>
<dbReference type="CDD" id="cd16869">
    <property type="entry name" value="ARID_ARID5"/>
    <property type="match status" value="1"/>
</dbReference>
<evidence type="ECO:0000256" key="21">
    <source>
        <dbReference type="ARBA" id="ARBA00023015"/>
    </source>
</evidence>